<evidence type="ECO:0000313" key="2">
    <source>
        <dbReference type="Proteomes" id="UP001252243"/>
    </source>
</evidence>
<dbReference type="RefSeq" id="WP_310061708.1">
    <property type="nucleotide sequence ID" value="NZ_JAVDVQ010000031.1"/>
</dbReference>
<name>A0ABU1UHX7_9MICC</name>
<evidence type="ECO:0000313" key="1">
    <source>
        <dbReference type="EMBL" id="MDR7084778.1"/>
    </source>
</evidence>
<organism evidence="1 2">
    <name type="scientific">Arthrobacter ginsengisoli</name>
    <dbReference type="NCBI Taxonomy" id="1356565"/>
    <lineage>
        <taxon>Bacteria</taxon>
        <taxon>Bacillati</taxon>
        <taxon>Actinomycetota</taxon>
        <taxon>Actinomycetes</taxon>
        <taxon>Micrococcales</taxon>
        <taxon>Micrococcaceae</taxon>
        <taxon>Arthrobacter</taxon>
    </lineage>
</organism>
<accession>A0ABU1UHX7</accession>
<gene>
    <name evidence="1" type="ORF">J2X01_004095</name>
</gene>
<dbReference type="Proteomes" id="UP001252243">
    <property type="component" value="Unassembled WGS sequence"/>
</dbReference>
<proteinExistence type="predicted"/>
<sequence length="53" mass="6039">MYELLDDAEATLRQVARPHCYSGILVTRHTPSRYTLALSDTVPYGETREQILS</sequence>
<dbReference type="EMBL" id="JAVDVQ010000031">
    <property type="protein sequence ID" value="MDR7084778.1"/>
    <property type="molecule type" value="Genomic_DNA"/>
</dbReference>
<protein>
    <submittedName>
        <fullName evidence="1">Uncharacterized protein</fullName>
    </submittedName>
</protein>
<keyword evidence="2" id="KW-1185">Reference proteome</keyword>
<comment type="caution">
    <text evidence="1">The sequence shown here is derived from an EMBL/GenBank/DDBJ whole genome shotgun (WGS) entry which is preliminary data.</text>
</comment>
<reference evidence="1 2" key="1">
    <citation type="submission" date="2023-07" db="EMBL/GenBank/DDBJ databases">
        <title>Sorghum-associated microbial communities from plants grown in Nebraska, USA.</title>
        <authorList>
            <person name="Schachtman D."/>
        </authorList>
    </citation>
    <scope>NUCLEOTIDE SEQUENCE [LARGE SCALE GENOMIC DNA]</scope>
    <source>
        <strain evidence="1 2">BE167</strain>
    </source>
</reference>